<dbReference type="SMR" id="A0A1A0V7Y8"/>
<sequence length="600" mass="66345">MTSIPTGAVTVHTFGVHYRWELPPIIETQLRLAHEAREEFVALHLAYDADVKALWSSYPGVASAETELEQAETDCAAVTEQAKALRVQRSSRRTVPEIQAQLRAAKNRLSEARQARRDAITAVRDVSAQRRRDRLKQLRADQKALYTKYTGQGLYWATVNDIAAQHKALVQRINKQRREGRPAQLRHRRFDGTGTLTVQIQRRDAAPIRTPATLANTQGRYSYFAVLPWIAPQRWEAMAPAERRAAGRVSVRMRVGSTGEGQPQWVDIPVQAHRWLPAQADITHVRLSVKRIAARRTAQVLVTARTDQQHALASDRAAVAVHLGWRQTESGIQVASWRSTAPLQIPPALESVMIADPGATTGHIVVPPAITARLDRTDQLGSMRAESLPHVRDALAAWLHAHGPVQSQGRALTADVVRQWRSPAQFAAVAKAWRDSEAPDGIGATLEAWRKVDVRLWDRQEHGRRRALGHRDDLYRQVSAAIIGQARMVVVDDMDLSELARVANSDPGEPVALQRSAERRHRAAPGRFREAVEAAARRAGLRCEAVSPKGIARIHAACGYQNPGDGRFASSLVTCEGCGEQYEVDASTTLLMLRGAGVLS</sequence>
<protein>
    <recommendedName>
        <fullName evidence="4">Transposase</fullName>
    </recommendedName>
</protein>
<gene>
    <name evidence="2" type="ORF">A5779_12980</name>
</gene>
<dbReference type="EMBL" id="LZSY01000205">
    <property type="protein sequence ID" value="OBB79301.1"/>
    <property type="molecule type" value="Genomic_DNA"/>
</dbReference>
<evidence type="ECO:0000256" key="1">
    <source>
        <dbReference type="SAM" id="Coils"/>
    </source>
</evidence>
<organism evidence="2 3">
    <name type="scientific">Mycolicibacterium peregrinum</name>
    <name type="common">Mycobacterium peregrinum</name>
    <dbReference type="NCBI Taxonomy" id="43304"/>
    <lineage>
        <taxon>Bacteria</taxon>
        <taxon>Bacillati</taxon>
        <taxon>Actinomycetota</taxon>
        <taxon>Actinomycetes</taxon>
        <taxon>Mycobacteriales</taxon>
        <taxon>Mycobacteriaceae</taxon>
        <taxon>Mycolicibacterium</taxon>
    </lineage>
</organism>
<evidence type="ECO:0008006" key="4">
    <source>
        <dbReference type="Google" id="ProtNLM"/>
    </source>
</evidence>
<accession>A0A1A0V7Y8</accession>
<dbReference type="RefSeq" id="WP_064888210.1">
    <property type="nucleotide sequence ID" value="NZ_LZSY01000205.1"/>
</dbReference>
<name>A0A1A0V7Y8_MYCPR</name>
<keyword evidence="1" id="KW-0175">Coiled coil</keyword>
<evidence type="ECO:0000313" key="2">
    <source>
        <dbReference type="EMBL" id="OBB79301.1"/>
    </source>
</evidence>
<evidence type="ECO:0000313" key="3">
    <source>
        <dbReference type="Proteomes" id="UP000094008"/>
    </source>
</evidence>
<dbReference type="Proteomes" id="UP000094008">
    <property type="component" value="Unassembled WGS sequence"/>
</dbReference>
<comment type="caution">
    <text evidence="2">The sequence shown here is derived from an EMBL/GenBank/DDBJ whole genome shotgun (WGS) entry which is preliminary data.</text>
</comment>
<proteinExistence type="predicted"/>
<dbReference type="OrthoDB" id="4651152at2"/>
<feature type="coiled-coil region" evidence="1">
    <location>
        <begin position="61"/>
        <end position="122"/>
    </location>
</feature>
<dbReference type="AlphaFoldDB" id="A0A1A0V7Y8"/>
<reference evidence="3" key="1">
    <citation type="submission" date="2016-06" db="EMBL/GenBank/DDBJ databases">
        <authorList>
            <person name="Sutton G."/>
            <person name="Brinkac L."/>
            <person name="Sanka R."/>
            <person name="Adams M."/>
            <person name="Lau E."/>
            <person name="Mehaffy C."/>
            <person name="Tameris M."/>
            <person name="Hatherill M."/>
            <person name="Hanekom W."/>
            <person name="Mahomed H."/>
            <person name="Mcshane H."/>
        </authorList>
    </citation>
    <scope>NUCLEOTIDE SEQUENCE [LARGE SCALE GENOMIC DNA]</scope>
    <source>
        <strain evidence="3">852002-10433_SCH5171157</strain>
    </source>
</reference>